<name>A0A2M9AB33_9BACT</name>
<dbReference type="GO" id="GO:0016874">
    <property type="term" value="F:ligase activity"/>
    <property type="evidence" value="ECO:0007669"/>
    <property type="project" value="UniProtKB-KW"/>
</dbReference>
<comment type="caution">
    <text evidence="7">The sequence shown here is derived from an EMBL/GenBank/DDBJ whole genome shotgun (WGS) entry which is preliminary data.</text>
</comment>
<gene>
    <name evidence="7" type="ORF">BGX16_2884</name>
</gene>
<feature type="transmembrane region" description="Helical" evidence="5">
    <location>
        <begin position="204"/>
        <end position="235"/>
    </location>
</feature>
<dbReference type="OrthoDB" id="1083229at2"/>
<protein>
    <submittedName>
        <fullName evidence="7">O-antigen ligase</fullName>
    </submittedName>
</protein>
<feature type="transmembrane region" description="Helical" evidence="5">
    <location>
        <begin position="69"/>
        <end position="88"/>
    </location>
</feature>
<feature type="transmembrane region" description="Helical" evidence="5">
    <location>
        <begin position="247"/>
        <end position="267"/>
    </location>
</feature>
<feature type="transmembrane region" description="Helical" evidence="5">
    <location>
        <begin position="38"/>
        <end position="57"/>
    </location>
</feature>
<feature type="transmembrane region" description="Helical" evidence="5">
    <location>
        <begin position="100"/>
        <end position="121"/>
    </location>
</feature>
<dbReference type="Proteomes" id="UP000231134">
    <property type="component" value="Unassembled WGS sequence"/>
</dbReference>
<evidence type="ECO:0000256" key="4">
    <source>
        <dbReference type="ARBA" id="ARBA00023136"/>
    </source>
</evidence>
<keyword evidence="8" id="KW-1185">Reference proteome</keyword>
<feature type="transmembrane region" description="Helical" evidence="5">
    <location>
        <begin position="373"/>
        <end position="392"/>
    </location>
</feature>
<feature type="transmembrane region" description="Helical" evidence="5">
    <location>
        <begin position="398"/>
        <end position="418"/>
    </location>
</feature>
<evidence type="ECO:0000313" key="8">
    <source>
        <dbReference type="Proteomes" id="UP000231134"/>
    </source>
</evidence>
<dbReference type="InterPro" id="IPR007016">
    <property type="entry name" value="O-antigen_ligase-rel_domated"/>
</dbReference>
<evidence type="ECO:0000256" key="1">
    <source>
        <dbReference type="ARBA" id="ARBA00004141"/>
    </source>
</evidence>
<keyword evidence="2 5" id="KW-0812">Transmembrane</keyword>
<dbReference type="RefSeq" id="WP_100426668.1">
    <property type="nucleotide sequence ID" value="NZ_PGEX01000001.1"/>
</dbReference>
<proteinExistence type="predicted"/>
<feature type="transmembrane region" description="Helical" evidence="5">
    <location>
        <begin position="133"/>
        <end position="154"/>
    </location>
</feature>
<dbReference type="AlphaFoldDB" id="A0A2M9AB33"/>
<dbReference type="EMBL" id="PGEX01000001">
    <property type="protein sequence ID" value="PJJ42833.1"/>
    <property type="molecule type" value="Genomic_DNA"/>
</dbReference>
<feature type="transmembrane region" description="Helical" evidence="5">
    <location>
        <begin position="12"/>
        <end position="32"/>
    </location>
</feature>
<comment type="subcellular location">
    <subcellularLocation>
        <location evidence="1">Membrane</location>
        <topology evidence="1">Multi-pass membrane protein</topology>
    </subcellularLocation>
</comment>
<keyword evidence="3 5" id="KW-1133">Transmembrane helix</keyword>
<keyword evidence="7" id="KW-0436">Ligase</keyword>
<dbReference type="Pfam" id="PF04932">
    <property type="entry name" value="Wzy_C"/>
    <property type="match status" value="1"/>
</dbReference>
<evidence type="ECO:0000313" key="7">
    <source>
        <dbReference type="EMBL" id="PJJ42833.1"/>
    </source>
</evidence>
<dbReference type="GO" id="GO:0016020">
    <property type="term" value="C:membrane"/>
    <property type="evidence" value="ECO:0007669"/>
    <property type="project" value="UniProtKB-SubCell"/>
</dbReference>
<evidence type="ECO:0000256" key="2">
    <source>
        <dbReference type="ARBA" id="ARBA00022692"/>
    </source>
</evidence>
<evidence type="ECO:0000259" key="6">
    <source>
        <dbReference type="Pfam" id="PF04932"/>
    </source>
</evidence>
<accession>A0A2M9AB33</accession>
<feature type="domain" description="O-antigen ligase-related" evidence="6">
    <location>
        <begin position="206"/>
        <end position="352"/>
    </location>
</feature>
<evidence type="ECO:0000256" key="5">
    <source>
        <dbReference type="SAM" id="Phobius"/>
    </source>
</evidence>
<keyword evidence="4 5" id="KW-0472">Membrane</keyword>
<feature type="transmembrane region" description="Helical" evidence="5">
    <location>
        <begin position="340"/>
        <end position="361"/>
    </location>
</feature>
<reference evidence="7 8" key="1">
    <citation type="submission" date="2017-11" db="EMBL/GenBank/DDBJ databases">
        <title>Animal gut microbial communities from fecal samples from Wisconsin, USA.</title>
        <authorList>
            <person name="Neumann A."/>
        </authorList>
    </citation>
    <scope>NUCLEOTIDE SEQUENCE [LARGE SCALE GENOMIC DNA]</scope>
    <source>
        <strain evidence="7 8">UWS3</strain>
    </source>
</reference>
<sequence>MISDSKILKITKIFFAGQLFFNVTSAFLSPYGGGINNASYALRILFILYISKCILSLSYPSILRSNTIYLYGTRIPIFLSITLFYSILCYGNPLALISKIFPTFFLLLEGLLFLGIGYHVEKNTYLKEKVFDLFWKYAVISCIWMTLLSGYIMIFMGGLQSFWDTARHANHTYDIVLNVYKNVNPYRFAIFIPFFFLKRNRWNIPLVVLSCVNILAVGKKGPLLAIALSGLIVFIFNKQGKLKFIKYLSVAFLLFYVYITFIDTNIFDAMLYRLDMDQHYQDDKTTFYMSGRNTLWDMALTSFLSGSIVNKTLGFGVDAVGSYLMAAVKLNNAHNDWVEILYNYGIVGFLIYAFFFISVTRSCWSLKYYNTKYFLTSLYLVCFSFVSTFYTVESYGGLAAPGYGFVLFSFICGCKKYIQSVGTERG</sequence>
<evidence type="ECO:0000256" key="3">
    <source>
        <dbReference type="ARBA" id="ARBA00022989"/>
    </source>
</evidence>
<organism evidence="7 8">
    <name type="scientific">Hallerella succinigenes</name>
    <dbReference type="NCBI Taxonomy" id="1896222"/>
    <lineage>
        <taxon>Bacteria</taxon>
        <taxon>Pseudomonadati</taxon>
        <taxon>Fibrobacterota</taxon>
        <taxon>Fibrobacteria</taxon>
        <taxon>Fibrobacterales</taxon>
        <taxon>Fibrobacteraceae</taxon>
        <taxon>Hallerella</taxon>
    </lineage>
</organism>